<gene>
    <name evidence="2" type="ORF">LCGC14_2056320</name>
</gene>
<dbReference type="EMBL" id="LAZR01024393">
    <property type="protein sequence ID" value="KKL75297.1"/>
    <property type="molecule type" value="Genomic_DNA"/>
</dbReference>
<feature type="coiled-coil region" evidence="1">
    <location>
        <begin position="16"/>
        <end position="43"/>
    </location>
</feature>
<comment type="caution">
    <text evidence="2">The sequence shown here is derived from an EMBL/GenBank/DDBJ whole genome shotgun (WGS) entry which is preliminary data.</text>
</comment>
<evidence type="ECO:0000313" key="2">
    <source>
        <dbReference type="EMBL" id="KKL75297.1"/>
    </source>
</evidence>
<evidence type="ECO:0000256" key="1">
    <source>
        <dbReference type="SAM" id="Coils"/>
    </source>
</evidence>
<sequence length="139" mass="16135">MNLVLKINGTTYDMYSAALHNAIKQLQAELATAKEENERLKEFARYVIETECWSIFEQDGGDLQELAEKLGLIVPHVVEIDDDYDVDFEVGETIFKFSETLQGECKQNVFMTREERIAAFHKARGEKWSEEREQWIPEG</sequence>
<keyword evidence="1" id="KW-0175">Coiled coil</keyword>
<name>A0A0F9HJJ3_9ZZZZ</name>
<dbReference type="AlphaFoldDB" id="A0A0F9HJJ3"/>
<organism evidence="2">
    <name type="scientific">marine sediment metagenome</name>
    <dbReference type="NCBI Taxonomy" id="412755"/>
    <lineage>
        <taxon>unclassified sequences</taxon>
        <taxon>metagenomes</taxon>
        <taxon>ecological metagenomes</taxon>
    </lineage>
</organism>
<reference evidence="2" key="1">
    <citation type="journal article" date="2015" name="Nature">
        <title>Complex archaea that bridge the gap between prokaryotes and eukaryotes.</title>
        <authorList>
            <person name="Spang A."/>
            <person name="Saw J.H."/>
            <person name="Jorgensen S.L."/>
            <person name="Zaremba-Niedzwiedzka K."/>
            <person name="Martijn J."/>
            <person name="Lind A.E."/>
            <person name="van Eijk R."/>
            <person name="Schleper C."/>
            <person name="Guy L."/>
            <person name="Ettema T.J."/>
        </authorList>
    </citation>
    <scope>NUCLEOTIDE SEQUENCE</scope>
</reference>
<protein>
    <submittedName>
        <fullName evidence="2">Uncharacterized protein</fullName>
    </submittedName>
</protein>
<feature type="non-terminal residue" evidence="2">
    <location>
        <position position="139"/>
    </location>
</feature>
<proteinExistence type="predicted"/>
<accession>A0A0F9HJJ3</accession>